<gene>
    <name evidence="2" type="ORF">J8N05_04700</name>
</gene>
<proteinExistence type="predicted"/>
<dbReference type="EMBL" id="JAGPYQ010000001">
    <property type="protein sequence ID" value="MBQ0847526.1"/>
    <property type="molecule type" value="Genomic_DNA"/>
</dbReference>
<evidence type="ECO:0000313" key="2">
    <source>
        <dbReference type="EMBL" id="MBQ0847526.1"/>
    </source>
</evidence>
<dbReference type="RefSeq" id="WP_210890600.1">
    <property type="nucleotide sequence ID" value="NZ_JAGPYQ010000001.1"/>
</dbReference>
<feature type="transmembrane region" description="Helical" evidence="1">
    <location>
        <begin position="52"/>
        <end position="73"/>
    </location>
</feature>
<keyword evidence="1" id="KW-0472">Membrane</keyword>
<reference evidence="2 3" key="1">
    <citation type="submission" date="2021-04" db="EMBL/GenBank/DDBJ databases">
        <authorList>
            <person name="Tang X."/>
            <person name="Zhou X."/>
            <person name="Chen X."/>
            <person name="Cernava T."/>
            <person name="Zhang C."/>
        </authorList>
    </citation>
    <scope>NUCLEOTIDE SEQUENCE [LARGE SCALE GENOMIC DNA]</scope>
    <source>
        <strain evidence="2 3">BH-SS-21</strain>
    </source>
</reference>
<sequence>MSRIVRCVLGLMGAMGRPAALGESAGPRPSRVGTGSVLPTTASPEEHHVLEYFFEVLLILVCVGVLAFTGLAVKKLYQGQR</sequence>
<dbReference type="Proteomes" id="UP000677413">
    <property type="component" value="Unassembled WGS sequence"/>
</dbReference>
<keyword evidence="1" id="KW-1133">Transmembrane helix</keyword>
<comment type="caution">
    <text evidence="2">The sequence shown here is derived from an EMBL/GenBank/DDBJ whole genome shotgun (WGS) entry which is preliminary data.</text>
</comment>
<evidence type="ECO:0000313" key="3">
    <source>
        <dbReference type="Proteomes" id="UP000677413"/>
    </source>
</evidence>
<protein>
    <submittedName>
        <fullName evidence="2">Uncharacterized protein</fullName>
    </submittedName>
</protein>
<accession>A0A941B4V5</accession>
<dbReference type="AlphaFoldDB" id="A0A941B4V5"/>
<organism evidence="2 3">
    <name type="scientific">Streptomyces liliiviolaceus</name>
    <dbReference type="NCBI Taxonomy" id="2823109"/>
    <lineage>
        <taxon>Bacteria</taxon>
        <taxon>Bacillati</taxon>
        <taxon>Actinomycetota</taxon>
        <taxon>Actinomycetes</taxon>
        <taxon>Kitasatosporales</taxon>
        <taxon>Streptomycetaceae</taxon>
        <taxon>Streptomyces</taxon>
    </lineage>
</organism>
<keyword evidence="3" id="KW-1185">Reference proteome</keyword>
<keyword evidence="1" id="KW-0812">Transmembrane</keyword>
<evidence type="ECO:0000256" key="1">
    <source>
        <dbReference type="SAM" id="Phobius"/>
    </source>
</evidence>
<name>A0A941B4V5_9ACTN</name>